<evidence type="ECO:0000313" key="2">
    <source>
        <dbReference type="EMBL" id="KKN68784.1"/>
    </source>
</evidence>
<accession>A0A0F9SPB1</accession>
<gene>
    <name evidence="2" type="ORF">LCGC14_0448040</name>
</gene>
<dbReference type="EMBL" id="LAZR01000440">
    <property type="protein sequence ID" value="KKN68784.1"/>
    <property type="molecule type" value="Genomic_DNA"/>
</dbReference>
<evidence type="ECO:0000256" key="1">
    <source>
        <dbReference type="SAM" id="MobiDB-lite"/>
    </source>
</evidence>
<protein>
    <submittedName>
        <fullName evidence="2">Uncharacterized protein</fullName>
    </submittedName>
</protein>
<feature type="region of interest" description="Disordered" evidence="1">
    <location>
        <begin position="215"/>
        <end position="247"/>
    </location>
</feature>
<comment type="caution">
    <text evidence="2">The sequence shown here is derived from an EMBL/GenBank/DDBJ whole genome shotgun (WGS) entry which is preliminary data.</text>
</comment>
<reference evidence="2" key="1">
    <citation type="journal article" date="2015" name="Nature">
        <title>Complex archaea that bridge the gap between prokaryotes and eukaryotes.</title>
        <authorList>
            <person name="Spang A."/>
            <person name="Saw J.H."/>
            <person name="Jorgensen S.L."/>
            <person name="Zaremba-Niedzwiedzka K."/>
            <person name="Martijn J."/>
            <person name="Lind A.E."/>
            <person name="van Eijk R."/>
            <person name="Schleper C."/>
            <person name="Guy L."/>
            <person name="Ettema T.J."/>
        </authorList>
    </citation>
    <scope>NUCLEOTIDE SEQUENCE</scope>
</reference>
<dbReference type="AlphaFoldDB" id="A0A0F9SPB1"/>
<proteinExistence type="predicted"/>
<name>A0A0F9SPB1_9ZZZZ</name>
<organism evidence="2">
    <name type="scientific">marine sediment metagenome</name>
    <dbReference type="NCBI Taxonomy" id="412755"/>
    <lineage>
        <taxon>unclassified sequences</taxon>
        <taxon>metagenomes</taxon>
        <taxon>ecological metagenomes</taxon>
    </lineage>
</organism>
<sequence>MGLDRIGTFRCKLLEHGIDGKKKKGTDIELPWFNVRVLLTEVYDVKEEKWFDYSEYTAEITAFLCLYGAIKKEGGKIGPTLSMDQVKKVFNWDGRSLIQLANGKYDDLEFQVRIGDNTYAEATYPYQVNWIDVYDAEPGMQLRKLDAADLKSLDKQFAAMGAKNATAKPVATAAKAPVKTRVPADDGVPDSAEVKAKKMAKKSAKNKAAVAKAKAKTEAVTASPAGPPPKPESKDAVVPPAKPESTACTMQEGWNKIVELRDPSISDKVIGEVWHSSIAEIAGPDVVSEDVTPEQWYQIAEKTLESVAKF</sequence>